<proteinExistence type="predicted"/>
<feature type="chain" id="PRO_5003155114" description="DUF4410 domain-containing protein" evidence="1">
    <location>
        <begin position="18"/>
        <end position="186"/>
    </location>
</feature>
<dbReference type="InterPro" id="IPR025522">
    <property type="entry name" value="DUF4410"/>
</dbReference>
<dbReference type="Pfam" id="PF14366">
    <property type="entry name" value="DUF4410"/>
    <property type="match status" value="1"/>
</dbReference>
<dbReference type="PROSITE" id="PS51257">
    <property type="entry name" value="PROKAR_LIPOPROTEIN"/>
    <property type="match status" value="1"/>
</dbReference>
<name>E1YGI0_9BACT</name>
<evidence type="ECO:0000256" key="1">
    <source>
        <dbReference type="SAM" id="SignalP"/>
    </source>
</evidence>
<dbReference type="EMBL" id="FR695872">
    <property type="protein sequence ID" value="CBX29674.1"/>
    <property type="molecule type" value="Genomic_DNA"/>
</dbReference>
<dbReference type="AlphaFoldDB" id="E1YGI0"/>
<evidence type="ECO:0008006" key="3">
    <source>
        <dbReference type="Google" id="ProtNLM"/>
    </source>
</evidence>
<organism evidence="2">
    <name type="scientific">uncultured Desulfobacterium sp</name>
    <dbReference type="NCBI Taxonomy" id="201089"/>
    <lineage>
        <taxon>Bacteria</taxon>
        <taxon>Pseudomonadati</taxon>
        <taxon>Thermodesulfobacteriota</taxon>
        <taxon>Desulfobacteria</taxon>
        <taxon>Desulfobacterales</taxon>
        <taxon>Desulfobacteriaceae</taxon>
        <taxon>Desulfobacterium</taxon>
        <taxon>environmental samples</taxon>
    </lineage>
</organism>
<keyword evidence="1" id="KW-0732">Signal</keyword>
<protein>
    <recommendedName>
        <fullName evidence="3">DUF4410 domain-containing protein</fullName>
    </recommendedName>
</protein>
<reference evidence="2" key="1">
    <citation type="journal article" date="2011" name="Environ. Microbiol.">
        <title>Genomic insights into the metabolic potential of the polycyclic aromatic hydrocarbon degrading sulfate-reducing Deltaproteobacterium N47.</title>
        <authorList>
            <person name="Bergmann F."/>
            <person name="Selesi D."/>
            <person name="Weinmaier T."/>
            <person name="Tischler P."/>
            <person name="Rattei T."/>
            <person name="Meckenstock R.U."/>
        </authorList>
    </citation>
    <scope>NUCLEOTIDE SEQUENCE</scope>
</reference>
<accession>E1YGI0</accession>
<feature type="signal peptide" evidence="1">
    <location>
        <begin position="1"/>
        <end position="17"/>
    </location>
</feature>
<sequence>MKKLMLASILICLALVAGCHSRSQTPKTDKYMQKDNRAETDIQAEAATGNKNHKISVLMDIGDDNLSQAQIDQRQQLNKWMGNDLVGMLNKAGYGANLIENRSQYKSGTYLLKVTIVKYNAGSKAARIVVGFGAGAVSLDTRYELFAPSGNLVLSDEHGVGSSIEWTSCARKLNKQTLKAVTAKLK</sequence>
<evidence type="ECO:0000313" key="2">
    <source>
        <dbReference type="EMBL" id="CBX29674.1"/>
    </source>
</evidence>
<gene>
    <name evidence="2" type="ORF">N47_J06550</name>
</gene>